<reference evidence="2" key="1">
    <citation type="submission" date="2017-04" db="EMBL/GenBank/DDBJ databases">
        <authorList>
            <person name="Varghese N."/>
            <person name="Submissions S."/>
        </authorList>
    </citation>
    <scope>NUCLEOTIDE SEQUENCE [LARGE SCALE GENOMIC DNA]</scope>
    <source>
        <strain evidence="2">DSM 16512</strain>
    </source>
</reference>
<accession>A0A1W1WSN9</accession>
<dbReference type="AlphaFoldDB" id="A0A1W1WSN9"/>
<keyword evidence="2" id="KW-1185">Reference proteome</keyword>
<evidence type="ECO:0000313" key="1">
    <source>
        <dbReference type="EMBL" id="SMC09256.1"/>
    </source>
</evidence>
<dbReference type="RefSeq" id="WP_084275493.1">
    <property type="nucleotide sequence ID" value="NZ_AP026671.1"/>
</dbReference>
<dbReference type="Proteomes" id="UP000192602">
    <property type="component" value="Unassembled WGS sequence"/>
</dbReference>
<proteinExistence type="predicted"/>
<dbReference type="EMBL" id="FWWZ01000001">
    <property type="protein sequence ID" value="SMC09256.1"/>
    <property type="molecule type" value="Genomic_DNA"/>
</dbReference>
<evidence type="ECO:0000313" key="2">
    <source>
        <dbReference type="Proteomes" id="UP000192602"/>
    </source>
</evidence>
<dbReference type="STRING" id="1069081.SAMN05660197_1062"/>
<gene>
    <name evidence="1" type="ORF">SAMN05660197_1062</name>
</gene>
<protein>
    <submittedName>
        <fullName evidence="1">Uncharacterized protein</fullName>
    </submittedName>
</protein>
<sequence>MDINFDDIKKEFDALKAVKDIKEEACEIGCETAEDEESGFIETIQKYMLAPVRCGIYFSRLDIKVIGLMIDEDVQVRERKRMLRDILRSITSKEGFAAFIDAVDATAKQKIAVYDELAQNFPHSAKIFEGKKEAYEKFRKVLDKILQNFEEVEQA</sequence>
<dbReference type="OrthoDB" id="5334039at2"/>
<name>A0A1W1WSN9_9BACT</name>
<organism evidence="1 2">
    <name type="scientific">Nitratiruptor tergarcus DSM 16512</name>
    <dbReference type="NCBI Taxonomy" id="1069081"/>
    <lineage>
        <taxon>Bacteria</taxon>
        <taxon>Pseudomonadati</taxon>
        <taxon>Campylobacterota</taxon>
        <taxon>Epsilonproteobacteria</taxon>
        <taxon>Nautiliales</taxon>
        <taxon>Nitratiruptoraceae</taxon>
        <taxon>Nitratiruptor</taxon>
    </lineage>
</organism>